<evidence type="ECO:0000313" key="7">
    <source>
        <dbReference type="EMBL" id="MEN0642171.1"/>
    </source>
</evidence>
<keyword evidence="5" id="KW-0472">Membrane</keyword>
<dbReference type="Gene3D" id="3.50.50.60">
    <property type="entry name" value="FAD/NAD(P)-binding domain"/>
    <property type="match status" value="1"/>
</dbReference>
<dbReference type="SUPFAM" id="SSF51905">
    <property type="entry name" value="FAD/NAD(P)-binding domain"/>
    <property type="match status" value="1"/>
</dbReference>
<dbReference type="Pfam" id="PF01266">
    <property type="entry name" value="DAO"/>
    <property type="match status" value="1"/>
</dbReference>
<comment type="caution">
    <text evidence="7">The sequence shown here is derived from an EMBL/GenBank/DDBJ whole genome shotgun (WGS) entry which is preliminary data.</text>
</comment>
<evidence type="ECO:0000256" key="1">
    <source>
        <dbReference type="ARBA" id="ARBA00001974"/>
    </source>
</evidence>
<dbReference type="InterPro" id="IPR006076">
    <property type="entry name" value="FAD-dep_OxRdtase"/>
</dbReference>
<evidence type="ECO:0000259" key="6">
    <source>
        <dbReference type="Pfam" id="PF01266"/>
    </source>
</evidence>
<reference evidence="7 8" key="1">
    <citation type="submission" date="2024-03" db="EMBL/GenBank/DDBJ databases">
        <title>Bacilli Hybrid Assemblies.</title>
        <authorList>
            <person name="Kovac J."/>
        </authorList>
    </citation>
    <scope>NUCLEOTIDE SEQUENCE [LARGE SCALE GENOMIC DNA]</scope>
    <source>
        <strain evidence="7 8">FSL R7-0666</strain>
    </source>
</reference>
<dbReference type="EC" id="1.5.3.2" evidence="7"/>
<dbReference type="GO" id="GO:0050131">
    <property type="term" value="F:N-methyl-L-amino-acid oxidase activity"/>
    <property type="evidence" value="ECO:0007669"/>
    <property type="project" value="UniProtKB-EC"/>
</dbReference>
<dbReference type="InterPro" id="IPR045170">
    <property type="entry name" value="MTOX"/>
</dbReference>
<evidence type="ECO:0000313" key="8">
    <source>
        <dbReference type="Proteomes" id="UP001418796"/>
    </source>
</evidence>
<proteinExistence type="predicted"/>
<evidence type="ECO:0000256" key="3">
    <source>
        <dbReference type="ARBA" id="ARBA00022827"/>
    </source>
</evidence>
<name>A0ABU9VE40_9BACI</name>
<dbReference type="PANTHER" id="PTHR10961:SF7">
    <property type="entry name" value="FAD DEPENDENT OXIDOREDUCTASE DOMAIN-CONTAINING PROTEIN"/>
    <property type="match status" value="1"/>
</dbReference>
<gene>
    <name evidence="7" type="primary">solA</name>
    <name evidence="7" type="ORF">MKY91_03195</name>
</gene>
<keyword evidence="5" id="KW-0812">Transmembrane</keyword>
<evidence type="ECO:0000256" key="2">
    <source>
        <dbReference type="ARBA" id="ARBA00022630"/>
    </source>
</evidence>
<dbReference type="RefSeq" id="WP_343129321.1">
    <property type="nucleotide sequence ID" value="NZ_JBCITK010000001.1"/>
</dbReference>
<comment type="cofactor">
    <cofactor evidence="1">
        <name>FAD</name>
        <dbReference type="ChEBI" id="CHEBI:57692"/>
    </cofactor>
</comment>
<keyword evidence="4 7" id="KW-0560">Oxidoreductase</keyword>
<feature type="transmembrane region" description="Helical" evidence="5">
    <location>
        <begin position="7"/>
        <end position="24"/>
    </location>
</feature>
<sequence>MRKSYDVVIVGGGSMGIAAAYYVARSGHSVAVLDRDTIPNETGSHHGQTRMMRFGYSEGESYVPLVKHAYALWRELEQESNRSLYVQTGALLMGSVGSDFLNEVLHSSTTHSLPHEVLSASDIEERWPEIKLPVTFNGVLDTLAGFLLSEECVQAYKELALELGVDIFEQDAVLNVNSVAEGVEVVTEQHSFHAGKVIMTAGAWTHKLLPEVEMPIQPIRKTIAWFEPKEENAFDSSTFPCVVFNTSFGLYYAFPDYEGAGFKIGRHDGGQLVEPAQLNRTFGAYEEDEPELRQLLDVHVPGAAGELKRGAVCIYDQSPDEDFIIDWHPSDQRIILAGGFSGHGFKFASVIGKILSEMALDQPLIHSIDSFKLSRFK</sequence>
<dbReference type="InterPro" id="IPR036188">
    <property type="entry name" value="FAD/NAD-bd_sf"/>
</dbReference>
<keyword evidence="8" id="KW-1185">Reference proteome</keyword>
<dbReference type="Gene3D" id="3.30.9.10">
    <property type="entry name" value="D-Amino Acid Oxidase, subunit A, domain 2"/>
    <property type="match status" value="1"/>
</dbReference>
<dbReference type="PANTHER" id="PTHR10961">
    <property type="entry name" value="PEROXISOMAL SARCOSINE OXIDASE"/>
    <property type="match status" value="1"/>
</dbReference>
<dbReference type="SUPFAM" id="SSF54373">
    <property type="entry name" value="FAD-linked reductases, C-terminal domain"/>
    <property type="match status" value="1"/>
</dbReference>
<protein>
    <submittedName>
        <fullName evidence="7">N-methyl-L-tryptophan oxidase</fullName>
        <ecNumber evidence="7">1.5.3.2</ecNumber>
    </submittedName>
</protein>
<dbReference type="NCBIfam" id="NF008425">
    <property type="entry name" value="PRK11259.1"/>
    <property type="match status" value="1"/>
</dbReference>
<evidence type="ECO:0000256" key="4">
    <source>
        <dbReference type="ARBA" id="ARBA00023002"/>
    </source>
</evidence>
<keyword evidence="2" id="KW-0285">Flavoprotein</keyword>
<accession>A0ABU9VE40</accession>
<keyword evidence="3" id="KW-0274">FAD</keyword>
<organism evidence="7 8">
    <name type="scientific">Alkalicoccobacillus gibsonii</name>
    <dbReference type="NCBI Taxonomy" id="79881"/>
    <lineage>
        <taxon>Bacteria</taxon>
        <taxon>Bacillati</taxon>
        <taxon>Bacillota</taxon>
        <taxon>Bacilli</taxon>
        <taxon>Bacillales</taxon>
        <taxon>Bacillaceae</taxon>
        <taxon>Alkalicoccobacillus</taxon>
    </lineage>
</organism>
<dbReference type="Proteomes" id="UP001418796">
    <property type="component" value="Unassembled WGS sequence"/>
</dbReference>
<evidence type="ECO:0000256" key="5">
    <source>
        <dbReference type="SAM" id="Phobius"/>
    </source>
</evidence>
<feature type="domain" description="FAD dependent oxidoreductase" evidence="6">
    <location>
        <begin position="6"/>
        <end position="358"/>
    </location>
</feature>
<keyword evidence="5" id="KW-1133">Transmembrane helix</keyword>
<dbReference type="EMBL" id="JBCITK010000001">
    <property type="protein sequence ID" value="MEN0642171.1"/>
    <property type="molecule type" value="Genomic_DNA"/>
</dbReference>